<evidence type="ECO:0000313" key="2">
    <source>
        <dbReference type="EMBL" id="MBM0275617.1"/>
    </source>
</evidence>
<dbReference type="Proteomes" id="UP000622245">
    <property type="component" value="Unassembled WGS sequence"/>
</dbReference>
<proteinExistence type="predicted"/>
<evidence type="ECO:0000259" key="1">
    <source>
        <dbReference type="Pfam" id="PF18735"/>
    </source>
</evidence>
<evidence type="ECO:0000313" key="3">
    <source>
        <dbReference type="Proteomes" id="UP000622245"/>
    </source>
</evidence>
<dbReference type="EMBL" id="JAEVHL010000028">
    <property type="protein sequence ID" value="MBM0275617.1"/>
    <property type="molecule type" value="Genomic_DNA"/>
</dbReference>
<dbReference type="RefSeq" id="WP_203148005.1">
    <property type="nucleotide sequence ID" value="NZ_JAEVHL010000028.1"/>
</dbReference>
<dbReference type="Pfam" id="PF18735">
    <property type="entry name" value="HEPN_RiboL-PSP"/>
    <property type="match status" value="1"/>
</dbReference>
<sequence length="162" mass="18746">MTWPPLEVRNLERKLDELIALTDDRRDVTDEIRAWLARLLVVRSCGYLEQTVVETLRAYVREKSYGMVRAFAHSYLERSKNPSLANMDDQLGRLDAGLQADFREFLEADDQRLARELSFLVDRRHKIAHGLNEGITPVRALRLAASSKEVADWLILRLNPFP</sequence>
<reference evidence="2 3" key="1">
    <citation type="submission" date="2021-01" db="EMBL/GenBank/DDBJ databases">
        <title>Draft genome sequence of Micromonospora sp. strain STR1s_6.</title>
        <authorList>
            <person name="Karlyshev A."/>
            <person name="Jawad R."/>
        </authorList>
    </citation>
    <scope>NUCLEOTIDE SEQUENCE [LARGE SCALE GENOMIC DNA]</scope>
    <source>
        <strain evidence="2 3">STR1S-6</strain>
    </source>
</reference>
<gene>
    <name evidence="2" type="ORF">JM949_09240</name>
</gene>
<organism evidence="2 3">
    <name type="scientific">Micromonospora tarensis</name>
    <dbReference type="NCBI Taxonomy" id="2806100"/>
    <lineage>
        <taxon>Bacteria</taxon>
        <taxon>Bacillati</taxon>
        <taxon>Actinomycetota</taxon>
        <taxon>Actinomycetes</taxon>
        <taxon>Micromonosporales</taxon>
        <taxon>Micromonosporaceae</taxon>
        <taxon>Micromonospora</taxon>
    </lineage>
</organism>
<name>A0ABS1YDX3_9ACTN</name>
<comment type="caution">
    <text evidence="2">The sequence shown here is derived from an EMBL/GenBank/DDBJ whole genome shotgun (WGS) entry which is preliminary data.</text>
</comment>
<accession>A0ABS1YDX3</accession>
<protein>
    <recommendedName>
        <fullName evidence="1">RiboL-PSP-HEPN domain-containing protein</fullName>
    </recommendedName>
</protein>
<dbReference type="InterPro" id="IPR041519">
    <property type="entry name" value="HEPN_RiboL-PSP"/>
</dbReference>
<keyword evidence="3" id="KW-1185">Reference proteome</keyword>
<feature type="domain" description="RiboL-PSP-HEPN" evidence="1">
    <location>
        <begin position="10"/>
        <end position="151"/>
    </location>
</feature>